<proteinExistence type="predicted"/>
<dbReference type="EMBL" id="OV725078">
    <property type="protein sequence ID" value="CAH1393346.1"/>
    <property type="molecule type" value="Genomic_DNA"/>
</dbReference>
<evidence type="ECO:0000313" key="1">
    <source>
        <dbReference type="EMBL" id="CAH1393346.1"/>
    </source>
</evidence>
<evidence type="ECO:0000313" key="2">
    <source>
        <dbReference type="Proteomes" id="UP001152798"/>
    </source>
</evidence>
<gene>
    <name evidence="1" type="ORF">NEZAVI_LOCUS4031</name>
</gene>
<reference evidence="1" key="1">
    <citation type="submission" date="2022-01" db="EMBL/GenBank/DDBJ databases">
        <authorList>
            <person name="King R."/>
        </authorList>
    </citation>
    <scope>NUCLEOTIDE SEQUENCE</scope>
</reference>
<name>A0A9P0H2Y7_NEZVI</name>
<organism evidence="1 2">
    <name type="scientific">Nezara viridula</name>
    <name type="common">Southern green stink bug</name>
    <name type="synonym">Cimex viridulus</name>
    <dbReference type="NCBI Taxonomy" id="85310"/>
    <lineage>
        <taxon>Eukaryota</taxon>
        <taxon>Metazoa</taxon>
        <taxon>Ecdysozoa</taxon>
        <taxon>Arthropoda</taxon>
        <taxon>Hexapoda</taxon>
        <taxon>Insecta</taxon>
        <taxon>Pterygota</taxon>
        <taxon>Neoptera</taxon>
        <taxon>Paraneoptera</taxon>
        <taxon>Hemiptera</taxon>
        <taxon>Heteroptera</taxon>
        <taxon>Panheteroptera</taxon>
        <taxon>Pentatomomorpha</taxon>
        <taxon>Pentatomoidea</taxon>
        <taxon>Pentatomidae</taxon>
        <taxon>Pentatominae</taxon>
        <taxon>Nezara</taxon>
    </lineage>
</organism>
<dbReference type="Proteomes" id="UP001152798">
    <property type="component" value="Chromosome 2"/>
</dbReference>
<sequence>MRLVTLEKVVLNYPIKEEIDGLIIIKNLSAFVRLLSKIDEESTLTYKNKLFTMRWNTFNISEIGSLLETLEDSKRSPASSPVQVIKRKKTELKKRSISISKNKIFRSKLERRIMNHQDG</sequence>
<keyword evidence="2" id="KW-1185">Reference proteome</keyword>
<accession>A0A9P0H2Y7</accession>
<protein>
    <submittedName>
        <fullName evidence="1">Uncharacterized protein</fullName>
    </submittedName>
</protein>
<dbReference type="AlphaFoldDB" id="A0A9P0H2Y7"/>